<dbReference type="InParanoid" id="A0A1D3CVE8"/>
<organism evidence="7 8">
    <name type="scientific">Cyclospora cayetanensis</name>
    <dbReference type="NCBI Taxonomy" id="88456"/>
    <lineage>
        <taxon>Eukaryota</taxon>
        <taxon>Sar</taxon>
        <taxon>Alveolata</taxon>
        <taxon>Apicomplexa</taxon>
        <taxon>Conoidasida</taxon>
        <taxon>Coccidia</taxon>
        <taxon>Eucoccidiorida</taxon>
        <taxon>Eimeriorina</taxon>
        <taxon>Eimeriidae</taxon>
        <taxon>Cyclospora</taxon>
    </lineage>
</organism>
<feature type="domain" description="RNB" evidence="5">
    <location>
        <begin position="64"/>
        <end position="97"/>
    </location>
</feature>
<keyword evidence="4" id="KW-0539">Nucleus</keyword>
<dbReference type="InterPro" id="IPR022966">
    <property type="entry name" value="RNase_II/R_CS"/>
</dbReference>
<dbReference type="GO" id="GO:0004519">
    <property type="term" value="F:endonuclease activity"/>
    <property type="evidence" value="ECO:0007669"/>
    <property type="project" value="TreeGrafter"/>
</dbReference>
<evidence type="ECO:0000313" key="8">
    <source>
        <dbReference type="Proteomes" id="UP000095192"/>
    </source>
</evidence>
<dbReference type="InterPro" id="IPR033770">
    <property type="entry name" value="RRP44_S1"/>
</dbReference>
<dbReference type="PANTHER" id="PTHR23355">
    <property type="entry name" value="RIBONUCLEASE"/>
    <property type="match status" value="1"/>
</dbReference>
<protein>
    <submittedName>
        <fullName evidence="7">RNB family domain-containing protein</fullName>
    </submittedName>
</protein>
<evidence type="ECO:0000256" key="1">
    <source>
        <dbReference type="ARBA" id="ARBA00004123"/>
    </source>
</evidence>
<comment type="subcellular location">
    <subcellularLocation>
        <location evidence="1">Nucleus</location>
    </subcellularLocation>
</comment>
<keyword evidence="8" id="KW-1185">Reference proteome</keyword>
<reference evidence="7 8" key="1">
    <citation type="journal article" date="2016" name="BMC Genomics">
        <title>Comparative genomics reveals Cyclospora cayetanensis possesses coccidia-like metabolism and invasion components but unique surface antigens.</title>
        <authorList>
            <person name="Liu S."/>
            <person name="Wang L."/>
            <person name="Zheng H."/>
            <person name="Xu Z."/>
            <person name="Roellig D.M."/>
            <person name="Li N."/>
            <person name="Frace M.A."/>
            <person name="Tang K."/>
            <person name="Arrowood M.J."/>
            <person name="Moss D.M."/>
            <person name="Zhang L."/>
            <person name="Feng Y."/>
            <person name="Xiao L."/>
        </authorList>
    </citation>
    <scope>NUCLEOTIDE SEQUENCE [LARGE SCALE GENOMIC DNA]</scope>
    <source>
        <strain evidence="7 8">CHN_HEN01</strain>
    </source>
</reference>
<proteinExistence type="predicted"/>
<feature type="domain" description="Exosome complex exonuclease RRP44 S1" evidence="6">
    <location>
        <begin position="176"/>
        <end position="238"/>
    </location>
</feature>
<dbReference type="InterPro" id="IPR012340">
    <property type="entry name" value="NA-bd_OB-fold"/>
</dbReference>
<dbReference type="Pfam" id="PF00773">
    <property type="entry name" value="RNB"/>
    <property type="match status" value="1"/>
</dbReference>
<evidence type="ECO:0000256" key="4">
    <source>
        <dbReference type="ARBA" id="ARBA00023242"/>
    </source>
</evidence>
<keyword evidence="2" id="KW-0698">rRNA processing</keyword>
<evidence type="ECO:0000259" key="5">
    <source>
        <dbReference type="Pfam" id="PF00773"/>
    </source>
</evidence>
<dbReference type="Gene3D" id="2.40.50.140">
    <property type="entry name" value="Nucleic acid-binding proteins"/>
    <property type="match status" value="1"/>
</dbReference>
<dbReference type="InterPro" id="IPR001900">
    <property type="entry name" value="RNase_II/R"/>
</dbReference>
<dbReference type="SUPFAM" id="SSF50249">
    <property type="entry name" value="Nucleic acid-binding proteins"/>
    <property type="match status" value="2"/>
</dbReference>
<dbReference type="PANTHER" id="PTHR23355:SF35">
    <property type="entry name" value="EXOSOME COMPLEX EXONUCLEASE RRP44"/>
    <property type="match status" value="1"/>
</dbReference>
<evidence type="ECO:0000256" key="3">
    <source>
        <dbReference type="ARBA" id="ARBA00022835"/>
    </source>
</evidence>
<accession>A0A1D3CVE8</accession>
<gene>
    <name evidence="7" type="ORF">cyc_02547</name>
</gene>
<evidence type="ECO:0000259" key="6">
    <source>
        <dbReference type="Pfam" id="PF17215"/>
    </source>
</evidence>
<dbReference type="Proteomes" id="UP000095192">
    <property type="component" value="Unassembled WGS sequence"/>
</dbReference>
<evidence type="ECO:0000256" key="2">
    <source>
        <dbReference type="ARBA" id="ARBA00022552"/>
    </source>
</evidence>
<dbReference type="GO" id="GO:0016075">
    <property type="term" value="P:rRNA catabolic process"/>
    <property type="evidence" value="ECO:0007669"/>
    <property type="project" value="TreeGrafter"/>
</dbReference>
<dbReference type="GO" id="GO:0071031">
    <property type="term" value="P:nuclear mRNA surveillance of mRNA 3'-end processing"/>
    <property type="evidence" value="ECO:0007669"/>
    <property type="project" value="TreeGrafter"/>
</dbReference>
<dbReference type="PROSITE" id="PS01175">
    <property type="entry name" value="RIBONUCLEASE_II"/>
    <property type="match status" value="1"/>
</dbReference>
<keyword evidence="3" id="KW-0271">Exosome</keyword>
<dbReference type="Pfam" id="PF17215">
    <property type="entry name" value="Rrp44_S1"/>
    <property type="match status" value="1"/>
</dbReference>
<dbReference type="EMBL" id="JROU02001807">
    <property type="protein sequence ID" value="OEH75170.1"/>
    <property type="molecule type" value="Genomic_DNA"/>
</dbReference>
<dbReference type="VEuPathDB" id="ToxoDB:cyc_02547"/>
<name>A0A1D3CVE8_9EIME</name>
<evidence type="ECO:0000313" key="7">
    <source>
        <dbReference type="EMBL" id="OEH75170.1"/>
    </source>
</evidence>
<dbReference type="GO" id="GO:0003723">
    <property type="term" value="F:RNA binding"/>
    <property type="evidence" value="ECO:0007669"/>
    <property type="project" value="InterPro"/>
</dbReference>
<dbReference type="GO" id="GO:0006364">
    <property type="term" value="P:rRNA processing"/>
    <property type="evidence" value="ECO:0007669"/>
    <property type="project" value="UniProtKB-KW"/>
</dbReference>
<dbReference type="GO" id="GO:0000175">
    <property type="term" value="F:3'-5'-RNA exonuclease activity"/>
    <property type="evidence" value="ECO:0007669"/>
    <property type="project" value="TreeGrafter"/>
</dbReference>
<comment type="caution">
    <text evidence="7">The sequence shown here is derived from an EMBL/GenBank/DDBJ whole genome shotgun (WGS) entry which is preliminary data.</text>
</comment>
<dbReference type="GO" id="GO:0000176">
    <property type="term" value="C:nuclear exosome (RNase complex)"/>
    <property type="evidence" value="ECO:0007669"/>
    <property type="project" value="TreeGrafter"/>
</dbReference>
<sequence>MPTATPLRRHCLICHLKDFFLNRFGTFRRPLAALYFSSAEAATGSTSGKGEEGGAGDGAVSSFFHHYGLAAEIYTHFTSPIRRYADVIVHRLLAATLGIEPIPPIARSRERESKQIPQLSVCCLRFAVYDLLLWHQLSQQCELLNLKHRAAQMAGRQSVQFYVYLFFVGKGPQEVTAVITKIKKNGALVYVHEYGLEGVVFVSKDLLFDPETEQLVSKDNTVRHSVFSKMRVRVEAQSATDFRPTVKMTYLGPVR</sequence>
<dbReference type="GO" id="GO:0000177">
    <property type="term" value="C:cytoplasmic exosome (RNase complex)"/>
    <property type="evidence" value="ECO:0007669"/>
    <property type="project" value="TreeGrafter"/>
</dbReference>
<dbReference type="InterPro" id="IPR050180">
    <property type="entry name" value="RNR_Ribonuclease"/>
</dbReference>
<dbReference type="AlphaFoldDB" id="A0A1D3CVE8"/>